<keyword evidence="2" id="KW-0472">Membrane</keyword>
<dbReference type="Proteomes" id="UP001152607">
    <property type="component" value="Unassembled WGS sequence"/>
</dbReference>
<feature type="transmembrane region" description="Helical" evidence="2">
    <location>
        <begin position="39"/>
        <end position="64"/>
    </location>
</feature>
<evidence type="ECO:0000313" key="3">
    <source>
        <dbReference type="EMBL" id="CAI6340461.1"/>
    </source>
</evidence>
<dbReference type="AlphaFoldDB" id="A0A9W4XW84"/>
<keyword evidence="2" id="KW-1133">Transmembrane helix</keyword>
<evidence type="ECO:0000313" key="4">
    <source>
        <dbReference type="Proteomes" id="UP001152607"/>
    </source>
</evidence>
<evidence type="ECO:0000256" key="1">
    <source>
        <dbReference type="SAM" id="MobiDB-lite"/>
    </source>
</evidence>
<name>A0A9W4XW84_9PLEO</name>
<reference evidence="3" key="1">
    <citation type="submission" date="2023-01" db="EMBL/GenBank/DDBJ databases">
        <authorList>
            <person name="Van Ghelder C."/>
            <person name="Rancurel C."/>
        </authorList>
    </citation>
    <scope>NUCLEOTIDE SEQUENCE</scope>
    <source>
        <strain evidence="3">CNCM I-4278</strain>
    </source>
</reference>
<keyword evidence="4" id="KW-1185">Reference proteome</keyword>
<proteinExistence type="predicted"/>
<gene>
    <name evidence="3" type="ORF">PDIGIT_LOCUS13637</name>
</gene>
<feature type="compositionally biased region" description="Low complexity" evidence="1">
    <location>
        <begin position="14"/>
        <end position="26"/>
    </location>
</feature>
<keyword evidence="2" id="KW-0812">Transmembrane</keyword>
<protein>
    <submittedName>
        <fullName evidence="3">Uncharacterized protein</fullName>
    </submittedName>
</protein>
<evidence type="ECO:0000256" key="2">
    <source>
        <dbReference type="SAM" id="Phobius"/>
    </source>
</evidence>
<feature type="region of interest" description="Disordered" evidence="1">
    <location>
        <begin position="1"/>
        <end position="31"/>
    </location>
</feature>
<organism evidence="3 4">
    <name type="scientific">Periconia digitata</name>
    <dbReference type="NCBI Taxonomy" id="1303443"/>
    <lineage>
        <taxon>Eukaryota</taxon>
        <taxon>Fungi</taxon>
        <taxon>Dikarya</taxon>
        <taxon>Ascomycota</taxon>
        <taxon>Pezizomycotina</taxon>
        <taxon>Dothideomycetes</taxon>
        <taxon>Pleosporomycetidae</taxon>
        <taxon>Pleosporales</taxon>
        <taxon>Massarineae</taxon>
        <taxon>Periconiaceae</taxon>
        <taxon>Periconia</taxon>
    </lineage>
</organism>
<sequence>MRRPAASPLPPSPQASQARASQPASQTTGADTTRPCPLFLLYLFFFFFFFFSSIHIPMLCIVYLKLAVIDPTYQCVHHHISYSLSLSLCLSTKHTYSHVWHDINQSTIAGKWWWWWWWCIRSKTCHCLFHYIVANQLACLSN</sequence>
<dbReference type="EMBL" id="CAOQHR010000010">
    <property type="protein sequence ID" value="CAI6340461.1"/>
    <property type="molecule type" value="Genomic_DNA"/>
</dbReference>
<comment type="caution">
    <text evidence="3">The sequence shown here is derived from an EMBL/GenBank/DDBJ whole genome shotgun (WGS) entry which is preliminary data.</text>
</comment>
<accession>A0A9W4XW84</accession>